<feature type="region of interest" description="Disordered" evidence="1">
    <location>
        <begin position="106"/>
        <end position="128"/>
    </location>
</feature>
<dbReference type="AlphaFoldDB" id="A0A166AMN8"/>
<feature type="region of interest" description="Disordered" evidence="1">
    <location>
        <begin position="266"/>
        <end position="294"/>
    </location>
</feature>
<proteinExistence type="predicted"/>
<accession>A0A166AMN8</accession>
<dbReference type="EMBL" id="KV417658">
    <property type="protein sequence ID" value="KZP11770.1"/>
    <property type="molecule type" value="Genomic_DNA"/>
</dbReference>
<reference evidence="2 3" key="1">
    <citation type="journal article" date="2016" name="Mol. Biol. Evol.">
        <title>Comparative Genomics of Early-Diverging Mushroom-Forming Fungi Provides Insights into the Origins of Lignocellulose Decay Capabilities.</title>
        <authorList>
            <person name="Nagy L.G."/>
            <person name="Riley R."/>
            <person name="Tritt A."/>
            <person name="Adam C."/>
            <person name="Daum C."/>
            <person name="Floudas D."/>
            <person name="Sun H."/>
            <person name="Yadav J.S."/>
            <person name="Pangilinan J."/>
            <person name="Larsson K.H."/>
            <person name="Matsuura K."/>
            <person name="Barry K."/>
            <person name="Labutti K."/>
            <person name="Kuo R."/>
            <person name="Ohm R.A."/>
            <person name="Bhattacharya S.S."/>
            <person name="Shirouzu T."/>
            <person name="Yoshinaga Y."/>
            <person name="Martin F.M."/>
            <person name="Grigoriev I.V."/>
            <person name="Hibbett D.S."/>
        </authorList>
    </citation>
    <scope>NUCLEOTIDE SEQUENCE [LARGE SCALE GENOMIC DNA]</scope>
    <source>
        <strain evidence="2 3">CBS 109695</strain>
    </source>
</reference>
<name>A0A166AMN8_9AGAM</name>
<evidence type="ECO:0000256" key="1">
    <source>
        <dbReference type="SAM" id="MobiDB-lite"/>
    </source>
</evidence>
<dbReference type="OrthoDB" id="2980832at2759"/>
<evidence type="ECO:0000313" key="3">
    <source>
        <dbReference type="Proteomes" id="UP000076532"/>
    </source>
</evidence>
<dbReference type="STRING" id="436010.A0A166AMN8"/>
<gene>
    <name evidence="2" type="ORF">FIBSPDRAFT_962038</name>
</gene>
<sequence length="330" mass="36508">MQLQRKLGRPTWVYGAKLRFFSVASDEWQDAKKKGPQEVGAFYTNITKKFIVCFGWHFDYKNSDQEWVEVGPETWADINDTTGLSDEEVEKRKAYFQDLRKRASPEDWHGDQDYTLQDRPDTSQAPSSDVHVPVLLTYLLFPALQANVEAYEEKMKALDVVPDDAPAFHKALANAAAFMQPLCDLTAKKFGAAVTMLVVLPVDNGAIEMRSVFSGKTSGLVPKTYPEFDPLGFDALQQSYVNFGHHVFSKADCDLRVLHAMETKDGDSDQYEDDATPAAGTASGSRNRPFDGASSLSLNNPATSLLGHHANPTPDGAFSFSLTIYCSNTG</sequence>
<protein>
    <submittedName>
        <fullName evidence="2">Uncharacterized protein</fullName>
    </submittedName>
</protein>
<dbReference type="Proteomes" id="UP000076532">
    <property type="component" value="Unassembled WGS sequence"/>
</dbReference>
<feature type="compositionally biased region" description="Basic and acidic residues" evidence="1">
    <location>
        <begin position="106"/>
        <end position="121"/>
    </location>
</feature>
<organism evidence="2 3">
    <name type="scientific">Athelia psychrophila</name>
    <dbReference type="NCBI Taxonomy" id="1759441"/>
    <lineage>
        <taxon>Eukaryota</taxon>
        <taxon>Fungi</taxon>
        <taxon>Dikarya</taxon>
        <taxon>Basidiomycota</taxon>
        <taxon>Agaricomycotina</taxon>
        <taxon>Agaricomycetes</taxon>
        <taxon>Agaricomycetidae</taxon>
        <taxon>Atheliales</taxon>
        <taxon>Atheliaceae</taxon>
        <taxon>Athelia</taxon>
    </lineage>
</organism>
<evidence type="ECO:0000313" key="2">
    <source>
        <dbReference type="EMBL" id="KZP11770.1"/>
    </source>
</evidence>
<keyword evidence="3" id="KW-1185">Reference proteome</keyword>